<reference evidence="4 5" key="1">
    <citation type="journal article" date="2018" name="MBio">
        <title>Comparative Genomics Reveals the Core Gene Toolbox for the Fungus-Insect Symbiosis.</title>
        <authorList>
            <person name="Wang Y."/>
            <person name="Stata M."/>
            <person name="Wang W."/>
            <person name="Stajich J.E."/>
            <person name="White M.M."/>
            <person name="Moncalvo J.M."/>
        </authorList>
    </citation>
    <scope>NUCLEOTIDE SEQUENCE [LARGE SCALE GENOMIC DNA]</scope>
    <source>
        <strain evidence="4 5">AUS-126-30</strain>
    </source>
</reference>
<dbReference type="Pfam" id="PF03836">
    <property type="entry name" value="RasGAP_C"/>
    <property type="match status" value="1"/>
</dbReference>
<proteinExistence type="predicted"/>
<feature type="coiled-coil region" evidence="1">
    <location>
        <begin position="599"/>
        <end position="633"/>
    </location>
</feature>
<dbReference type="SMART" id="SM00323">
    <property type="entry name" value="RasGAP"/>
    <property type="match status" value="1"/>
</dbReference>
<dbReference type="PANTHER" id="PTHR14149:SF17">
    <property type="entry name" value="GTPASE-ACTIVATING PROTEIN"/>
    <property type="match status" value="1"/>
</dbReference>
<feature type="domain" description="Ras-GAP" evidence="3">
    <location>
        <begin position="137"/>
        <end position="351"/>
    </location>
</feature>
<name>A0A2U1JBA4_SMIAN</name>
<organism evidence="4 5">
    <name type="scientific">Smittium angustum</name>
    <dbReference type="NCBI Taxonomy" id="133377"/>
    <lineage>
        <taxon>Eukaryota</taxon>
        <taxon>Fungi</taxon>
        <taxon>Fungi incertae sedis</taxon>
        <taxon>Zoopagomycota</taxon>
        <taxon>Kickxellomycotina</taxon>
        <taxon>Harpellomycetes</taxon>
        <taxon>Harpellales</taxon>
        <taxon>Legeriomycetaceae</taxon>
        <taxon>Smittium</taxon>
    </lineage>
</organism>
<comment type="caution">
    <text evidence="4">The sequence shown here is derived from an EMBL/GenBank/DDBJ whole genome shotgun (WGS) entry which is preliminary data.</text>
</comment>
<dbReference type="GO" id="GO:0005096">
    <property type="term" value="F:GTPase activator activity"/>
    <property type="evidence" value="ECO:0007669"/>
    <property type="project" value="TreeGrafter"/>
</dbReference>
<dbReference type="GO" id="GO:0005938">
    <property type="term" value="C:cell cortex"/>
    <property type="evidence" value="ECO:0007669"/>
    <property type="project" value="TreeGrafter"/>
</dbReference>
<evidence type="ECO:0000259" key="3">
    <source>
        <dbReference type="PROSITE" id="PS50018"/>
    </source>
</evidence>
<dbReference type="PROSITE" id="PS50018">
    <property type="entry name" value="RAS_GTPASE_ACTIV_2"/>
    <property type="match status" value="1"/>
</dbReference>
<feature type="region of interest" description="Disordered" evidence="2">
    <location>
        <begin position="569"/>
        <end position="590"/>
    </location>
</feature>
<feature type="compositionally biased region" description="Polar residues" evidence="2">
    <location>
        <begin position="569"/>
        <end position="580"/>
    </location>
</feature>
<dbReference type="EMBL" id="MBFU01000091">
    <property type="protein sequence ID" value="PWA02248.1"/>
    <property type="molecule type" value="Genomic_DNA"/>
</dbReference>
<dbReference type="InterPro" id="IPR023152">
    <property type="entry name" value="RasGAP_CS"/>
</dbReference>
<evidence type="ECO:0000256" key="2">
    <source>
        <dbReference type="SAM" id="MobiDB-lite"/>
    </source>
</evidence>
<keyword evidence="5" id="KW-1185">Reference proteome</keyword>
<dbReference type="Pfam" id="PF00616">
    <property type="entry name" value="RasGAP"/>
    <property type="match status" value="1"/>
</dbReference>
<evidence type="ECO:0000313" key="4">
    <source>
        <dbReference type="EMBL" id="PWA02248.1"/>
    </source>
</evidence>
<dbReference type="InterPro" id="IPR001936">
    <property type="entry name" value="RasGAP_dom"/>
</dbReference>
<sequence length="898" mass="102200">MIENDQTQENEHPKQNRKAYRLSRTFNKNTIRRAGMKRDSLSVLYSMIAEKDELVNDELSKTQKSLRELREEISIESKKKYLLETDVNYMIKKMSEHQQKKLSNDEIKELSMRLWDRGNEKKFEISETQLATYGNLEEMLLLLVIKEVLFSDIEESTESSNLMRGNTTISRLMTTYTRRELGQEYLKNVLSDKIQYILENTDEGDNELNPVRIYQSLIQSGEIKQDPSCDENSINYLDSINNNPVVSKTIAERTQKICNLAKQILDAITESVERVPFGIRWICKQIWNLSRKKFPDLTDENLCSLVGGFFFLRFINPAIVSPHQYIQVKKNLPATQKKLTNIAKLLQMLANKPIYSKEPQMLIMNSFINANIAPTNTFLSQLCNVDDFYDSLDLNNCLFLASQPYSLSISAKELVNIHSLFATSVQNHPEKYSSLFKKLLADLGNPPQKPGPDKQDHSFEIMLQQSPTPSSYDDDIFEPIEKPQQLSYFSVTCIEVKSILVQIIRAMPSLHSKILEDNNKRTNRHKTRVLNLESIAKSAATSKDLLLVKWGLKASDMLTELENSCNSNDVETVSSLSSPESDPKPPTKADSPSWYINLVNQIVNELVHLSKLLENLKQEQNNLKNIHQTLINHNKYLESQLVSYQSHFGNSIAKTEKQLGFIFSRKKKPSPVMMPAPIVGMHPQKFKSPLIKSSMSSSQTSVYSPHILPKITKNETININDIPPLNHRTNEIKGLESFDSITLTEKKPPATSNSFFKKPFRSNVSAFPANSFESNFGTFSKDDFGSALTDIAPSKSLFGSSKSLFSPLFATITKSSVRNVSVADVGSEKSFSVQRNASVDIPVTKSTKTYIYTYYELLKHDVVIRSGYEGKVGQYKYIFSSSFPSIYYIDVLSEQDKV</sequence>
<dbReference type="AlphaFoldDB" id="A0A2U1JBA4"/>
<gene>
    <name evidence="4" type="ORF">BB558_001618</name>
</gene>
<dbReference type="Proteomes" id="UP000245591">
    <property type="component" value="Unassembled WGS sequence"/>
</dbReference>
<dbReference type="GO" id="GO:0046580">
    <property type="term" value="P:negative regulation of Ras protein signal transduction"/>
    <property type="evidence" value="ECO:0007669"/>
    <property type="project" value="TreeGrafter"/>
</dbReference>
<evidence type="ECO:0000256" key="1">
    <source>
        <dbReference type="SAM" id="Coils"/>
    </source>
</evidence>
<feature type="coiled-coil region" evidence="1">
    <location>
        <begin position="52"/>
        <end position="79"/>
    </location>
</feature>
<dbReference type="PROSITE" id="PS00509">
    <property type="entry name" value="RAS_GTPASE_ACTIV_1"/>
    <property type="match status" value="1"/>
</dbReference>
<dbReference type="PANTHER" id="PTHR14149">
    <property type="entry name" value="RAS GTPASE-ACTIVATING PROTEIN WITH IQ MOTIF"/>
    <property type="match status" value="1"/>
</dbReference>
<accession>A0A2U1JBA4</accession>
<dbReference type="InterPro" id="IPR000593">
    <property type="entry name" value="RasGAP_C"/>
</dbReference>
<dbReference type="InterPro" id="IPR008936">
    <property type="entry name" value="Rho_GTPase_activation_prot"/>
</dbReference>
<protein>
    <recommendedName>
        <fullName evidence="3">Ras-GAP domain-containing protein</fullName>
    </recommendedName>
</protein>
<keyword evidence="1" id="KW-0175">Coiled coil</keyword>
<dbReference type="SUPFAM" id="SSF48350">
    <property type="entry name" value="GTPase activation domain, GAP"/>
    <property type="match status" value="1"/>
</dbReference>
<dbReference type="Gene3D" id="1.10.506.10">
    <property type="entry name" value="GTPase Activation - p120gap, domain 1"/>
    <property type="match status" value="1"/>
</dbReference>
<evidence type="ECO:0000313" key="5">
    <source>
        <dbReference type="Proteomes" id="UP000245591"/>
    </source>
</evidence>